<dbReference type="PANTHER" id="PTHR16065:SF2">
    <property type="entry name" value="COILED-COIL DOMAIN CONTAINING 198"/>
    <property type="match status" value="1"/>
</dbReference>
<feature type="compositionally biased region" description="Basic and acidic residues" evidence="2">
    <location>
        <begin position="16"/>
        <end position="33"/>
    </location>
</feature>
<evidence type="ECO:0000313" key="4">
    <source>
        <dbReference type="RefSeq" id="XP_002734811.1"/>
    </source>
</evidence>
<feature type="compositionally biased region" description="Acidic residues" evidence="2">
    <location>
        <begin position="302"/>
        <end position="311"/>
    </location>
</feature>
<evidence type="ECO:0000256" key="2">
    <source>
        <dbReference type="SAM" id="MobiDB-lite"/>
    </source>
</evidence>
<protein>
    <submittedName>
        <fullName evidence="4">MAP7 domain-containing protein 2-like</fullName>
    </submittedName>
</protein>
<feature type="region of interest" description="Disordered" evidence="2">
    <location>
        <begin position="279"/>
        <end position="338"/>
    </location>
</feature>
<feature type="compositionally biased region" description="Basic and acidic residues" evidence="2">
    <location>
        <begin position="74"/>
        <end position="84"/>
    </location>
</feature>
<keyword evidence="3" id="KW-1185">Reference proteome</keyword>
<keyword evidence="1" id="KW-0175">Coiled coil</keyword>
<accession>A0ABM0GQ18</accession>
<feature type="region of interest" description="Disordered" evidence="2">
    <location>
        <begin position="1"/>
        <end position="84"/>
    </location>
</feature>
<feature type="compositionally biased region" description="Polar residues" evidence="2">
    <location>
        <begin position="313"/>
        <end position="338"/>
    </location>
</feature>
<evidence type="ECO:0000313" key="3">
    <source>
        <dbReference type="Proteomes" id="UP000694865"/>
    </source>
</evidence>
<organism evidence="3 4">
    <name type="scientific">Saccoglossus kowalevskii</name>
    <name type="common">Acorn worm</name>
    <dbReference type="NCBI Taxonomy" id="10224"/>
    <lineage>
        <taxon>Eukaryota</taxon>
        <taxon>Metazoa</taxon>
        <taxon>Hemichordata</taxon>
        <taxon>Enteropneusta</taxon>
        <taxon>Harrimaniidae</taxon>
        <taxon>Saccoglossus</taxon>
    </lineage>
</organism>
<reference evidence="4" key="1">
    <citation type="submission" date="2025-08" db="UniProtKB">
        <authorList>
            <consortium name="RefSeq"/>
        </authorList>
    </citation>
    <scope>IDENTIFICATION</scope>
    <source>
        <tissue evidence="4">Testes</tissue>
    </source>
</reference>
<sequence>MGCGSSSPQQTVATMNKHDSTLKHAENNNHDLNHTTNNGVSKHTGNGRLIEKDPLDVRPNSGSTYRDSGIDSAKTTDDRRMNGLDREPTIDVKKSIAYDIPLEGDTGSLVKRHPPKKFQVLRPRDTNLTVDMMADKQKVTEIRRQEELQKRAKSARRTSKRRKEIMAAREYEKGHQEQQEKIQQISEKMEIAEKQRARAQHEKIAKQKLREEKARQARERAKRIKQLNNEELNFDLEKDDTFNANDDVDSWLDGYNSNLAVDSNVASAVSSTSERIYDGRSSPVKRYNPLTSAEARKRQLDPMDDNDEFEIGQDNQWAQKSRQNAGSITPTNDNFFDS</sequence>
<evidence type="ECO:0000256" key="1">
    <source>
        <dbReference type="SAM" id="Coils"/>
    </source>
</evidence>
<dbReference type="RefSeq" id="XP_002734811.1">
    <property type="nucleotide sequence ID" value="XM_002734765.2"/>
</dbReference>
<dbReference type="Proteomes" id="UP000694865">
    <property type="component" value="Unplaced"/>
</dbReference>
<proteinExistence type="predicted"/>
<gene>
    <name evidence="4" type="primary">LOC100378369</name>
</gene>
<dbReference type="GeneID" id="100378369"/>
<feature type="compositionally biased region" description="Polar residues" evidence="2">
    <location>
        <begin position="1"/>
        <end position="14"/>
    </location>
</feature>
<dbReference type="Pfam" id="PF15398">
    <property type="entry name" value="DUF4619"/>
    <property type="match status" value="1"/>
</dbReference>
<name>A0ABM0GQ18_SACKO</name>
<dbReference type="InterPro" id="IPR029235">
    <property type="entry name" value="FAME"/>
</dbReference>
<dbReference type="PANTHER" id="PTHR16065">
    <property type="entry name" value="COILED-COIL DOMAIN CONTAINING 198"/>
    <property type="match status" value="1"/>
</dbReference>
<feature type="coiled-coil region" evidence="1">
    <location>
        <begin position="168"/>
        <end position="230"/>
    </location>
</feature>